<comment type="caution">
    <text evidence="4">The sequence shown here is derived from an EMBL/GenBank/DDBJ whole genome shotgun (WGS) entry which is preliminary data.</text>
</comment>
<organism evidence="4">
    <name type="scientific">Thiolapillus brandeum</name>
    <dbReference type="NCBI Taxonomy" id="1076588"/>
    <lineage>
        <taxon>Bacteria</taxon>
        <taxon>Pseudomonadati</taxon>
        <taxon>Pseudomonadota</taxon>
        <taxon>Gammaproteobacteria</taxon>
        <taxon>Chromatiales</taxon>
        <taxon>Sedimenticolaceae</taxon>
        <taxon>Thiolapillus</taxon>
    </lineage>
</organism>
<gene>
    <name evidence="4" type="ORF">ENJ12_08820</name>
</gene>
<evidence type="ECO:0000256" key="2">
    <source>
        <dbReference type="ARBA" id="ARBA00022679"/>
    </source>
</evidence>
<proteinExistence type="predicted"/>
<dbReference type="GO" id="GO:0005829">
    <property type="term" value="C:cytosol"/>
    <property type="evidence" value="ECO:0007669"/>
    <property type="project" value="TreeGrafter"/>
</dbReference>
<dbReference type="PANTHER" id="PTHR43285">
    <property type="entry name" value="ANTHRANILATE PHOSPHORIBOSYLTRANSFERASE"/>
    <property type="match status" value="1"/>
</dbReference>
<dbReference type="InterPro" id="IPR035902">
    <property type="entry name" value="Nuc_phospho_transferase"/>
</dbReference>
<evidence type="ECO:0000259" key="3">
    <source>
        <dbReference type="Pfam" id="PF02885"/>
    </source>
</evidence>
<dbReference type="SUPFAM" id="SSF47648">
    <property type="entry name" value="Nucleoside phosphorylase/phosphoribosyltransferase N-terminal domain"/>
    <property type="match status" value="1"/>
</dbReference>
<dbReference type="Gene3D" id="3.40.1030.10">
    <property type="entry name" value="Nucleoside phosphorylase/phosphoribosyltransferase catalytic domain"/>
    <property type="match status" value="1"/>
</dbReference>
<protein>
    <submittedName>
        <fullName evidence="4">Anthranilate phosphoribosyltransferase</fullName>
    </submittedName>
</protein>
<dbReference type="Gene3D" id="1.20.970.10">
    <property type="entry name" value="Transferase, Pyrimidine Nucleoside Phosphorylase, Chain C"/>
    <property type="match status" value="1"/>
</dbReference>
<feature type="domain" description="Glycosyl transferase family 3 N-terminal" evidence="3">
    <location>
        <begin position="15"/>
        <end position="78"/>
    </location>
</feature>
<dbReference type="AlphaFoldDB" id="A0A831RYB8"/>
<dbReference type="Proteomes" id="UP000886339">
    <property type="component" value="Unassembled WGS sequence"/>
</dbReference>
<sequence length="371" mass="40266">MTATDTTQAHMLMRSILQRIATGPELSKDISLDEAREATVAILRDQIDPVQAALFFIALRMKRESNDEFKGVLDGIREVVDGVVADVDHVLDIADPYDGYNRTLPAAPFLPPLLAECGLHPVSHGLDAVGPKYGVTHRHVLQAAGATVDLDSRAAAGRLSDTDTGWAYVDQTSFCKPLHDLIPLRTQMIKRQVLTTVEVLAKPVMGKQQTHFVTGYVHKPYPPIYAMLARHVGFDSALFIRGVEGGIIPSLRQDGKYFSYHDRGEEIGVDIHPDMVGIQQALRAVPLPEDLPKTTRPGDEIAIAVDIRDTALAAAEAGMEALNGKQGVTYDSLVYTGALILKHMGMHDNLGEAGEAVRAVLDSGKAANRVK</sequence>
<dbReference type="GO" id="GO:0004048">
    <property type="term" value="F:anthranilate phosphoribosyltransferase activity"/>
    <property type="evidence" value="ECO:0007669"/>
    <property type="project" value="InterPro"/>
</dbReference>
<dbReference type="InterPro" id="IPR036320">
    <property type="entry name" value="Glycosyl_Trfase_fam3_N_dom_sf"/>
</dbReference>
<accession>A0A831RYB8</accession>
<keyword evidence="2" id="KW-0808">Transferase</keyword>
<dbReference type="InterPro" id="IPR005940">
    <property type="entry name" value="Anthranilate_Pribosyl_Tfrase"/>
</dbReference>
<reference evidence="4" key="1">
    <citation type="journal article" date="2020" name="mSystems">
        <title>Genome- and Community-Level Interaction Insights into Carbon Utilization and Element Cycling Functions of Hydrothermarchaeota in Hydrothermal Sediment.</title>
        <authorList>
            <person name="Zhou Z."/>
            <person name="Liu Y."/>
            <person name="Xu W."/>
            <person name="Pan J."/>
            <person name="Luo Z.H."/>
            <person name="Li M."/>
        </authorList>
    </citation>
    <scope>NUCLEOTIDE SEQUENCE [LARGE SCALE GENOMIC DNA]</scope>
    <source>
        <strain evidence="4">HyVt-458</strain>
    </source>
</reference>
<dbReference type="SUPFAM" id="SSF52418">
    <property type="entry name" value="Nucleoside phosphorylase/phosphoribosyltransferase catalytic domain"/>
    <property type="match status" value="1"/>
</dbReference>
<evidence type="ECO:0000313" key="4">
    <source>
        <dbReference type="EMBL" id="HEC06940.1"/>
    </source>
</evidence>
<dbReference type="EMBL" id="DRLF01000306">
    <property type="protein sequence ID" value="HEC06940.1"/>
    <property type="molecule type" value="Genomic_DNA"/>
</dbReference>
<evidence type="ECO:0000256" key="1">
    <source>
        <dbReference type="ARBA" id="ARBA00022676"/>
    </source>
</evidence>
<dbReference type="GO" id="GO:0000162">
    <property type="term" value="P:L-tryptophan biosynthetic process"/>
    <property type="evidence" value="ECO:0007669"/>
    <property type="project" value="InterPro"/>
</dbReference>
<dbReference type="Pfam" id="PF02885">
    <property type="entry name" value="Glycos_trans_3N"/>
    <property type="match status" value="1"/>
</dbReference>
<dbReference type="PANTHER" id="PTHR43285:SF2">
    <property type="entry name" value="ANTHRANILATE PHOSPHORIBOSYLTRANSFERASE"/>
    <property type="match status" value="1"/>
</dbReference>
<keyword evidence="1 4" id="KW-0328">Glycosyltransferase</keyword>
<name>A0A831RYB8_9GAMM</name>
<dbReference type="InterPro" id="IPR017459">
    <property type="entry name" value="Glycosyl_Trfase_fam3_N_dom"/>
</dbReference>